<proteinExistence type="predicted"/>
<keyword evidence="3" id="KW-0472">Membrane</keyword>
<evidence type="ECO:0000256" key="3">
    <source>
        <dbReference type="SAM" id="Phobius"/>
    </source>
</evidence>
<keyword evidence="3" id="KW-1133">Transmembrane helix</keyword>
<dbReference type="InterPro" id="IPR029052">
    <property type="entry name" value="Metallo-depent_PP-like"/>
</dbReference>
<dbReference type="Gene3D" id="3.60.21.10">
    <property type="match status" value="1"/>
</dbReference>
<dbReference type="EMBL" id="JAHCVK010000013">
    <property type="protein sequence ID" value="MBT0654641.1"/>
    <property type="molecule type" value="Genomic_DNA"/>
</dbReference>
<keyword evidence="1" id="KW-0479">Metal-binding</keyword>
<dbReference type="PANTHER" id="PTHR31302">
    <property type="entry name" value="TRANSMEMBRANE PROTEIN WITH METALLOPHOSPHOESTERASE DOMAIN-RELATED"/>
    <property type="match status" value="1"/>
</dbReference>
<evidence type="ECO:0000313" key="6">
    <source>
        <dbReference type="Proteomes" id="UP000756860"/>
    </source>
</evidence>
<reference evidence="5 6" key="1">
    <citation type="submission" date="2021-05" db="EMBL/GenBank/DDBJ databases">
        <title>The draft genome of Geobacter luticola JCM 17780.</title>
        <authorList>
            <person name="Xu Z."/>
            <person name="Masuda Y."/>
            <person name="Itoh H."/>
            <person name="Senoo K."/>
        </authorList>
    </citation>
    <scope>NUCLEOTIDE SEQUENCE [LARGE SCALE GENOMIC DNA]</scope>
    <source>
        <strain evidence="5 6">JCM 17780</strain>
    </source>
</reference>
<dbReference type="InterPro" id="IPR051158">
    <property type="entry name" value="Metallophosphoesterase_sf"/>
</dbReference>
<evidence type="ECO:0000313" key="5">
    <source>
        <dbReference type="EMBL" id="MBT0654641.1"/>
    </source>
</evidence>
<name>A0ABS5SH08_9BACT</name>
<evidence type="ECO:0000256" key="2">
    <source>
        <dbReference type="ARBA" id="ARBA00022801"/>
    </source>
</evidence>
<feature type="transmembrane region" description="Helical" evidence="3">
    <location>
        <begin position="71"/>
        <end position="94"/>
    </location>
</feature>
<comment type="caution">
    <text evidence="5">The sequence shown here is derived from an EMBL/GenBank/DDBJ whole genome shotgun (WGS) entry which is preliminary data.</text>
</comment>
<dbReference type="PANTHER" id="PTHR31302:SF31">
    <property type="entry name" value="PHOSPHODIESTERASE YAEI"/>
    <property type="match status" value="1"/>
</dbReference>
<protein>
    <submittedName>
        <fullName evidence="5">Metallophosphoesterase</fullName>
    </submittedName>
</protein>
<feature type="transmembrane region" description="Helical" evidence="3">
    <location>
        <begin position="27"/>
        <end position="51"/>
    </location>
</feature>
<evidence type="ECO:0000256" key="1">
    <source>
        <dbReference type="ARBA" id="ARBA00022723"/>
    </source>
</evidence>
<dbReference type="Proteomes" id="UP000756860">
    <property type="component" value="Unassembled WGS sequence"/>
</dbReference>
<feature type="domain" description="Calcineurin-like phosphoesterase" evidence="4">
    <location>
        <begin position="158"/>
        <end position="320"/>
    </location>
</feature>
<dbReference type="InterPro" id="IPR004843">
    <property type="entry name" value="Calcineurin-like_PHP"/>
</dbReference>
<feature type="transmembrane region" description="Helical" evidence="3">
    <location>
        <begin position="114"/>
        <end position="132"/>
    </location>
</feature>
<dbReference type="Pfam" id="PF00149">
    <property type="entry name" value="Metallophos"/>
    <property type="match status" value="1"/>
</dbReference>
<keyword evidence="6" id="KW-1185">Reference proteome</keyword>
<dbReference type="RefSeq" id="WP_214176647.1">
    <property type="nucleotide sequence ID" value="NZ_JAHCVK010000013.1"/>
</dbReference>
<sequence>MNLFLVTFFLVYGGVHLYTFFKARQAIGFGPLAGTLLALFLAAMVIAPLLVRSTERHGYETAARLTAYVGYGWMGFLFLFFSAAMAVDCYRLVLFLAVKVWHFEPGRLVLSPRAAFYLPLVWGVATSLYGYFEARDIRADRVVLRSPRIPREVGKFVVVQMSDVHLGLIVREERLARMLALVREANPDLLVVTGDLVDGQINGLAGLAEQFRQITPPYGKYAVTGNHEFYAGIDQALAFENRAGFTLLRGDIKPVTAWLTLAGVDDPAYSRVEGKGATAETHLLASLPRDRFTILLKHRPTAEQTSMDRFDLQLSGHVHKGQIFPFNLVTYLFYPVKAGLTRLGNDSSLYVSRGTGTWGPPLRFLAPPEVTVIELHPASGE</sequence>
<keyword evidence="2" id="KW-0378">Hydrolase</keyword>
<evidence type="ECO:0000259" key="4">
    <source>
        <dbReference type="Pfam" id="PF00149"/>
    </source>
</evidence>
<dbReference type="SUPFAM" id="SSF56300">
    <property type="entry name" value="Metallo-dependent phosphatases"/>
    <property type="match status" value="1"/>
</dbReference>
<organism evidence="5 6">
    <name type="scientific">Geomobilimonas luticola</name>
    <dbReference type="NCBI Taxonomy" id="1114878"/>
    <lineage>
        <taxon>Bacteria</taxon>
        <taxon>Pseudomonadati</taxon>
        <taxon>Thermodesulfobacteriota</taxon>
        <taxon>Desulfuromonadia</taxon>
        <taxon>Geobacterales</taxon>
        <taxon>Geobacteraceae</taxon>
        <taxon>Geomobilimonas</taxon>
    </lineage>
</organism>
<dbReference type="CDD" id="cd07385">
    <property type="entry name" value="MPP_YkuE_C"/>
    <property type="match status" value="1"/>
</dbReference>
<accession>A0ABS5SH08</accession>
<keyword evidence="3" id="KW-0812">Transmembrane</keyword>
<gene>
    <name evidence="5" type="ORF">KI810_16435</name>
</gene>